<keyword evidence="2" id="KW-0378">Hydrolase</keyword>
<dbReference type="GO" id="GO:0003677">
    <property type="term" value="F:DNA binding"/>
    <property type="evidence" value="ECO:0007669"/>
    <property type="project" value="InterPro"/>
</dbReference>
<protein>
    <submittedName>
        <fullName evidence="2">Terminase endonuclease subunit</fullName>
    </submittedName>
</protein>
<keyword evidence="2" id="KW-0540">Nuclease</keyword>
<dbReference type="EMBL" id="BMZB01000002">
    <property type="protein sequence ID" value="GGZ32108.1"/>
    <property type="molecule type" value="Genomic_DNA"/>
</dbReference>
<evidence type="ECO:0000313" key="2">
    <source>
        <dbReference type="EMBL" id="GGZ32108.1"/>
    </source>
</evidence>
<evidence type="ECO:0000256" key="1">
    <source>
        <dbReference type="SAM" id="MobiDB-lite"/>
    </source>
</evidence>
<proteinExistence type="predicted"/>
<name>A0A918Q4V9_9CAUL</name>
<feature type="region of interest" description="Disordered" evidence="1">
    <location>
        <begin position="242"/>
        <end position="264"/>
    </location>
</feature>
<evidence type="ECO:0000313" key="3">
    <source>
        <dbReference type="Proteomes" id="UP000662572"/>
    </source>
</evidence>
<keyword evidence="2" id="KW-0255">Endonuclease</keyword>
<dbReference type="RefSeq" id="WP_189486113.1">
    <property type="nucleotide sequence ID" value="NZ_BMZB01000002.1"/>
</dbReference>
<gene>
    <name evidence="2" type="ORF">GCM10011273_17710</name>
</gene>
<reference evidence="2" key="1">
    <citation type="journal article" date="2014" name="Int. J. Syst. Evol. Microbiol.">
        <title>Complete genome sequence of Corynebacterium casei LMG S-19264T (=DSM 44701T), isolated from a smear-ripened cheese.</title>
        <authorList>
            <consortium name="US DOE Joint Genome Institute (JGI-PGF)"/>
            <person name="Walter F."/>
            <person name="Albersmeier A."/>
            <person name="Kalinowski J."/>
            <person name="Ruckert C."/>
        </authorList>
    </citation>
    <scope>NUCLEOTIDE SEQUENCE</scope>
    <source>
        <strain evidence="2">KCTC 32296</strain>
    </source>
</reference>
<keyword evidence="3" id="KW-1185">Reference proteome</keyword>
<organism evidence="2 3">
    <name type="scientific">Asticcacaulis endophyticus</name>
    <dbReference type="NCBI Taxonomy" id="1395890"/>
    <lineage>
        <taxon>Bacteria</taxon>
        <taxon>Pseudomonadati</taxon>
        <taxon>Pseudomonadota</taxon>
        <taxon>Alphaproteobacteria</taxon>
        <taxon>Caulobacterales</taxon>
        <taxon>Caulobacteraceae</taxon>
        <taxon>Asticcacaulis</taxon>
    </lineage>
</organism>
<comment type="caution">
    <text evidence="2">The sequence shown here is derived from an EMBL/GenBank/DDBJ whole genome shotgun (WGS) entry which is preliminary data.</text>
</comment>
<dbReference type="Proteomes" id="UP000662572">
    <property type="component" value="Unassembled WGS sequence"/>
</dbReference>
<dbReference type="InterPro" id="IPR010270">
    <property type="entry name" value="Phage_P2_GpM"/>
</dbReference>
<dbReference type="AlphaFoldDB" id="A0A918Q4V9"/>
<dbReference type="Pfam" id="PF05944">
    <property type="entry name" value="Phage_term_smal"/>
    <property type="match status" value="1"/>
</dbReference>
<dbReference type="GO" id="GO:0004519">
    <property type="term" value="F:endonuclease activity"/>
    <property type="evidence" value="ECO:0007669"/>
    <property type="project" value="UniProtKB-KW"/>
</dbReference>
<sequence>MSSPARAHRIAVLAGAAILAAGSIGRAADRPQEGKEATEYELLRAKFGAHRAQLKQIESTEDKIAKKRDMLPEYDDYIYGVLSAAEDSGLALQDEIFANLMVWQLDVGNFSSAFTMAEHILEHNIDLPARFKSSPATFLIDTVSAAAIKAHTLHDEFPVEHLQRASALTFTHDVFDQARANLHKAIGLLLMREADRLMDNKEASVGAPNAARREALKHLRRAYELNTNSGVKKEIGVLTRLLKKEPAEQEPETDPYATAEPSDT</sequence>
<accession>A0A918Q4V9</accession>
<reference evidence="2" key="2">
    <citation type="submission" date="2020-09" db="EMBL/GenBank/DDBJ databases">
        <authorList>
            <person name="Sun Q."/>
            <person name="Kim S."/>
        </authorList>
    </citation>
    <scope>NUCLEOTIDE SEQUENCE</scope>
    <source>
        <strain evidence="2">KCTC 32296</strain>
    </source>
</reference>